<proteinExistence type="predicted"/>
<evidence type="ECO:0000313" key="3">
    <source>
        <dbReference type="Proteomes" id="UP000037446"/>
    </source>
</evidence>
<comment type="caution">
    <text evidence="2">The sequence shown here is derived from an EMBL/GenBank/DDBJ whole genome shotgun (WGS) entry which is preliminary data.</text>
</comment>
<dbReference type="EMBL" id="JYNE01000016">
    <property type="protein sequence ID" value="KNH03163.1"/>
    <property type="molecule type" value="Genomic_DNA"/>
</dbReference>
<feature type="region of interest" description="Disordered" evidence="1">
    <location>
        <begin position="1"/>
        <end position="43"/>
    </location>
</feature>
<feature type="compositionally biased region" description="Basic and acidic residues" evidence="1">
    <location>
        <begin position="1"/>
        <end position="11"/>
    </location>
</feature>
<reference evidence="2" key="1">
    <citation type="submission" date="2015-02" db="EMBL/GenBank/DDBJ databases">
        <authorList>
            <person name="Chooi Y.-H."/>
        </authorList>
    </citation>
    <scope>NUCLEOTIDE SEQUENCE [LARGE SCALE GENOMIC DNA]</scope>
    <source>
        <strain evidence="2">LAMA 915</strain>
    </source>
</reference>
<accession>A0A0L1KGN7</accession>
<protein>
    <submittedName>
        <fullName evidence="2">Uncharacterized protein</fullName>
    </submittedName>
</protein>
<dbReference type="AlphaFoldDB" id="A0A0L1KGN7"/>
<evidence type="ECO:0000256" key="1">
    <source>
        <dbReference type="SAM" id="MobiDB-lite"/>
    </source>
</evidence>
<dbReference type="PATRIC" id="fig|1306953.7.peg.2769"/>
<evidence type="ECO:0000313" key="2">
    <source>
        <dbReference type="EMBL" id="KNH03163.1"/>
    </source>
</evidence>
<organism evidence="2 3">
    <name type="scientific">Qipengyuania citrea LAMA 915</name>
    <dbReference type="NCBI Taxonomy" id="1306953"/>
    <lineage>
        <taxon>Bacteria</taxon>
        <taxon>Pseudomonadati</taxon>
        <taxon>Pseudomonadota</taxon>
        <taxon>Alphaproteobacteria</taxon>
        <taxon>Sphingomonadales</taxon>
        <taxon>Erythrobacteraceae</taxon>
        <taxon>Qipengyuania</taxon>
    </lineage>
</organism>
<dbReference type="Proteomes" id="UP000037446">
    <property type="component" value="Unassembled WGS sequence"/>
</dbReference>
<feature type="compositionally biased region" description="Acidic residues" evidence="1">
    <location>
        <begin position="17"/>
        <end position="27"/>
    </location>
</feature>
<gene>
    <name evidence="2" type="ORF">J121_2680</name>
</gene>
<sequence>MHSHHDDHAHEYAAQGEDADEQDDEPGDLTHCPSSEHLAQLAA</sequence>
<name>A0A0L1KGN7_9SPHN</name>